<proteinExistence type="predicted"/>
<dbReference type="Proteomes" id="UP000323664">
    <property type="component" value="Unassembled WGS sequence"/>
</dbReference>
<comment type="caution">
    <text evidence="2">The sequence shown here is derived from an EMBL/GenBank/DDBJ whole genome shotgun (WGS) entry which is preliminary data.</text>
</comment>
<organism evidence="2 3">
    <name type="scientific">Paenibacillus amylolyticus</name>
    <dbReference type="NCBI Taxonomy" id="1451"/>
    <lineage>
        <taxon>Bacteria</taxon>
        <taxon>Bacillati</taxon>
        <taxon>Bacillota</taxon>
        <taxon>Bacilli</taxon>
        <taxon>Bacillales</taxon>
        <taxon>Paenibacillaceae</taxon>
        <taxon>Paenibacillus</taxon>
    </lineage>
</organism>
<reference evidence="2 3" key="1">
    <citation type="journal article" date="2019" name="J. Ind. Microbiol. Biotechnol.">
        <title>Paenibacillus amylolyticus 27C64 has a diverse set of carbohydrate-active enzymes and complete pectin deconstruction system.</title>
        <authorList>
            <person name="Keggi C."/>
            <person name="Doran-Peterson J."/>
        </authorList>
    </citation>
    <scope>NUCLEOTIDE SEQUENCE [LARGE SCALE GENOMIC DNA]</scope>
    <source>
        <strain evidence="2 3">27C64</strain>
    </source>
</reference>
<dbReference type="RefSeq" id="WP_123066108.1">
    <property type="nucleotide sequence ID" value="NZ_RIAS01000013.1"/>
</dbReference>
<dbReference type="AlphaFoldDB" id="A0A5M9WYB3"/>
<accession>A0A5M9WYB3</accession>
<dbReference type="OrthoDB" id="2666470at2"/>
<evidence type="ECO:0000313" key="3">
    <source>
        <dbReference type="Proteomes" id="UP000323664"/>
    </source>
</evidence>
<protein>
    <submittedName>
        <fullName evidence="2">Uncharacterized protein</fullName>
    </submittedName>
</protein>
<dbReference type="EMBL" id="RIAS01000013">
    <property type="protein sequence ID" value="KAA8786398.1"/>
    <property type="molecule type" value="Genomic_DNA"/>
</dbReference>
<name>A0A5M9WYB3_PAEAM</name>
<gene>
    <name evidence="2" type="ORF">EC604_21390</name>
</gene>
<sequence length="70" mass="7488">MIVGWGKQTNLTASRTRFIRSSRVSPNVSDNQANLVSRASHTSETSQKTKKINNGCPQIKGRSGGGITDG</sequence>
<feature type="compositionally biased region" description="Polar residues" evidence="1">
    <location>
        <begin position="22"/>
        <end position="46"/>
    </location>
</feature>
<evidence type="ECO:0000256" key="1">
    <source>
        <dbReference type="SAM" id="MobiDB-lite"/>
    </source>
</evidence>
<evidence type="ECO:0000313" key="2">
    <source>
        <dbReference type="EMBL" id="KAA8786398.1"/>
    </source>
</evidence>
<feature type="region of interest" description="Disordered" evidence="1">
    <location>
        <begin position="22"/>
        <end position="70"/>
    </location>
</feature>